<dbReference type="SMART" id="SM00957">
    <property type="entry name" value="SecA_DEAD"/>
    <property type="match status" value="1"/>
</dbReference>
<dbReference type="GO" id="GO:0006886">
    <property type="term" value="P:intracellular protein transport"/>
    <property type="evidence" value="ECO:0007669"/>
    <property type="project" value="InterPro"/>
</dbReference>
<dbReference type="InterPro" id="IPR044722">
    <property type="entry name" value="SecA_SF2_C"/>
</dbReference>
<dbReference type="EMBL" id="VRLW01000001">
    <property type="protein sequence ID" value="KAA1257937.1"/>
    <property type="molecule type" value="Genomic_DNA"/>
</dbReference>
<comment type="caution">
    <text evidence="13">The sequence shown here is derived from an EMBL/GenBank/DDBJ whole genome shotgun (WGS) entry which is preliminary data.</text>
</comment>
<evidence type="ECO:0000256" key="7">
    <source>
        <dbReference type="ARBA" id="ARBA00022967"/>
    </source>
</evidence>
<keyword evidence="3" id="KW-0963">Cytoplasm</keyword>
<keyword evidence="14" id="KW-1185">Reference proteome</keyword>
<dbReference type="SMART" id="SM00958">
    <property type="entry name" value="SecA_PP_bind"/>
    <property type="match status" value="1"/>
</dbReference>
<proteinExistence type="predicted"/>
<keyword evidence="5" id="KW-0067">ATP-binding</keyword>
<protein>
    <submittedName>
        <fullName evidence="13">Preprotein translocase subunit SecA</fullName>
    </submittedName>
</protein>
<dbReference type="SUPFAM" id="SSF52540">
    <property type="entry name" value="P-loop containing nucleoside triphosphate hydrolases"/>
    <property type="match status" value="2"/>
</dbReference>
<sequence length="612" mass="67670">MQDVRERMVSLSKLTTNALVGETNALQSDGFSFDSSVVKHAAIIDAIALISEAVRRVTGMTYYDVQLLAGYKLAQGTIAEVQTGEGKTLITAIPAFLFALHGRGVHVATTNDYLSRRDYETTRPAFRLLGLTTAHLDTDHENDAKRDAYRCDVTYGPGYEFGFDYLRDQIQRRKSDARHLGERFTEQLRGQRFTTTQTVQRPCAFGIIDEADSVLIDEANTPLVLGGREPGPQTDPELYAIADRFADSLIEGEGYKIESGGVIVVTEHGKTLARKAFESLPKRKLSRSWTVLVQNALKARIGLVRDVDYVVQAGEVMIVDANTGRIHEERRWQGGLHQAVEIACGLTPSADTLTEARITRQRYCQYYDRLCGLTGTVGDSSEDFREFYSLDVSVIPTHRPCQRTTVPSKYFANHEDKLRYITTDARTRQSNGQPVLIGTRSILESVAVANHFSDSDIRVLNGVQDEAEADIIARAGDPGCITIATNMAGRGTDIAVGEQATHAGGLHVIATEHQDSSRVDRQLAGRAARQGDPGSVQFLACPDDKLIQDHDPKLAERLSSIQSRAGVHDQALDRAISRLQHSLGNQRFQQRRQMVSRDAWLENIQNTLAKTG</sequence>
<dbReference type="Gene3D" id="3.40.50.300">
    <property type="entry name" value="P-loop containing nucleotide triphosphate hydrolases"/>
    <property type="match status" value="2"/>
</dbReference>
<dbReference type="GO" id="GO:0017038">
    <property type="term" value="P:protein import"/>
    <property type="evidence" value="ECO:0007669"/>
    <property type="project" value="InterPro"/>
</dbReference>
<dbReference type="PROSITE" id="PS51196">
    <property type="entry name" value="SECA_MOTOR_DEAD"/>
    <property type="match status" value="1"/>
</dbReference>
<keyword evidence="1" id="KW-0813">Transport</keyword>
<dbReference type="PROSITE" id="PS51192">
    <property type="entry name" value="HELICASE_ATP_BIND_1"/>
    <property type="match status" value="1"/>
</dbReference>
<dbReference type="Pfam" id="PF07517">
    <property type="entry name" value="SecA_DEAD"/>
    <property type="match status" value="1"/>
</dbReference>
<dbReference type="GO" id="GO:0006605">
    <property type="term" value="P:protein targeting"/>
    <property type="evidence" value="ECO:0007669"/>
    <property type="project" value="InterPro"/>
</dbReference>
<evidence type="ECO:0000256" key="9">
    <source>
        <dbReference type="ARBA" id="ARBA00023136"/>
    </source>
</evidence>
<dbReference type="PANTHER" id="PTHR30612">
    <property type="entry name" value="SECA INNER MEMBRANE COMPONENT OF SEC PROTEIN SECRETION SYSTEM"/>
    <property type="match status" value="1"/>
</dbReference>
<dbReference type="InterPro" id="IPR011115">
    <property type="entry name" value="SecA_DEAD"/>
</dbReference>
<accession>A0A5B1C9Y5</accession>
<dbReference type="GO" id="GO:0005829">
    <property type="term" value="C:cytosol"/>
    <property type="evidence" value="ECO:0007669"/>
    <property type="project" value="TreeGrafter"/>
</dbReference>
<dbReference type="PROSITE" id="PS51194">
    <property type="entry name" value="HELICASE_CTER"/>
    <property type="match status" value="1"/>
</dbReference>
<evidence type="ECO:0000259" key="10">
    <source>
        <dbReference type="PROSITE" id="PS51192"/>
    </source>
</evidence>
<dbReference type="InterPro" id="IPR001650">
    <property type="entry name" value="Helicase_C-like"/>
</dbReference>
<evidence type="ECO:0000256" key="4">
    <source>
        <dbReference type="ARBA" id="ARBA00022741"/>
    </source>
</evidence>
<evidence type="ECO:0000259" key="11">
    <source>
        <dbReference type="PROSITE" id="PS51194"/>
    </source>
</evidence>
<feature type="domain" description="SecA family profile" evidence="12">
    <location>
        <begin position="1"/>
        <end position="574"/>
    </location>
</feature>
<dbReference type="Gene3D" id="3.90.1440.10">
    <property type="entry name" value="SecA, preprotein cross-linking domain"/>
    <property type="match status" value="1"/>
</dbReference>
<evidence type="ECO:0000256" key="1">
    <source>
        <dbReference type="ARBA" id="ARBA00022448"/>
    </source>
</evidence>
<dbReference type="SUPFAM" id="SSF81767">
    <property type="entry name" value="Pre-protein crosslinking domain of SecA"/>
    <property type="match status" value="1"/>
</dbReference>
<dbReference type="CDD" id="cd17928">
    <property type="entry name" value="DEXDc_SecA"/>
    <property type="match status" value="1"/>
</dbReference>
<dbReference type="FunFam" id="3.40.50.300:FF:000429">
    <property type="entry name" value="Preprotein translocase subunit SecA"/>
    <property type="match status" value="1"/>
</dbReference>
<evidence type="ECO:0000256" key="6">
    <source>
        <dbReference type="ARBA" id="ARBA00022927"/>
    </source>
</evidence>
<dbReference type="GO" id="GO:0043952">
    <property type="term" value="P:protein transport by the Sec complex"/>
    <property type="evidence" value="ECO:0007669"/>
    <property type="project" value="TreeGrafter"/>
</dbReference>
<dbReference type="GO" id="GO:0005886">
    <property type="term" value="C:plasma membrane"/>
    <property type="evidence" value="ECO:0007669"/>
    <property type="project" value="TreeGrafter"/>
</dbReference>
<dbReference type="PANTHER" id="PTHR30612:SF0">
    <property type="entry name" value="CHLOROPLAST PROTEIN-TRANSPORTING ATPASE"/>
    <property type="match status" value="1"/>
</dbReference>
<dbReference type="Pfam" id="PF21090">
    <property type="entry name" value="P-loop_SecA"/>
    <property type="match status" value="1"/>
</dbReference>
<dbReference type="Proteomes" id="UP000322699">
    <property type="component" value="Unassembled WGS sequence"/>
</dbReference>
<organism evidence="13 14">
    <name type="scientific">Rubripirellula obstinata</name>
    <dbReference type="NCBI Taxonomy" id="406547"/>
    <lineage>
        <taxon>Bacteria</taxon>
        <taxon>Pseudomonadati</taxon>
        <taxon>Planctomycetota</taxon>
        <taxon>Planctomycetia</taxon>
        <taxon>Pirellulales</taxon>
        <taxon>Pirellulaceae</taxon>
        <taxon>Rubripirellula</taxon>
    </lineage>
</organism>
<dbReference type="Pfam" id="PF01043">
    <property type="entry name" value="SecA_PP_bind"/>
    <property type="match status" value="1"/>
</dbReference>
<dbReference type="InterPro" id="IPR011130">
    <property type="entry name" value="SecA_preprotein_X-link_dom"/>
</dbReference>
<dbReference type="AlphaFoldDB" id="A0A5B1C9Y5"/>
<dbReference type="InterPro" id="IPR014001">
    <property type="entry name" value="Helicase_ATP-bd"/>
</dbReference>
<keyword evidence="2" id="KW-1003">Cell membrane</keyword>
<gene>
    <name evidence="13" type="ORF">LF1_04280</name>
</gene>
<dbReference type="InterPro" id="IPR000185">
    <property type="entry name" value="SecA"/>
</dbReference>
<evidence type="ECO:0000313" key="14">
    <source>
        <dbReference type="Proteomes" id="UP000322699"/>
    </source>
</evidence>
<evidence type="ECO:0000256" key="5">
    <source>
        <dbReference type="ARBA" id="ARBA00022840"/>
    </source>
</evidence>
<keyword evidence="8" id="KW-0811">Translocation</keyword>
<evidence type="ECO:0000256" key="2">
    <source>
        <dbReference type="ARBA" id="ARBA00022475"/>
    </source>
</evidence>
<evidence type="ECO:0000256" key="3">
    <source>
        <dbReference type="ARBA" id="ARBA00022490"/>
    </source>
</evidence>
<reference evidence="13 14" key="1">
    <citation type="submission" date="2019-08" db="EMBL/GenBank/DDBJ databases">
        <title>Deep-cultivation of Planctomycetes and their phenomic and genomic characterization uncovers novel biology.</title>
        <authorList>
            <person name="Wiegand S."/>
            <person name="Jogler M."/>
            <person name="Boedeker C."/>
            <person name="Pinto D."/>
            <person name="Vollmers J."/>
            <person name="Rivas-Marin E."/>
            <person name="Kohn T."/>
            <person name="Peeters S.H."/>
            <person name="Heuer A."/>
            <person name="Rast P."/>
            <person name="Oberbeckmann S."/>
            <person name="Bunk B."/>
            <person name="Jeske O."/>
            <person name="Meyerdierks A."/>
            <person name="Storesund J.E."/>
            <person name="Kallscheuer N."/>
            <person name="Luecker S."/>
            <person name="Lage O.M."/>
            <person name="Pohl T."/>
            <person name="Merkel B.J."/>
            <person name="Hornburger P."/>
            <person name="Mueller R.-W."/>
            <person name="Bruemmer F."/>
            <person name="Labrenz M."/>
            <person name="Spormann A.M."/>
            <person name="Op Den Camp H."/>
            <person name="Overmann J."/>
            <person name="Amann R."/>
            <person name="Jetten M.S.M."/>
            <person name="Mascher T."/>
            <person name="Medema M.H."/>
            <person name="Devos D.P."/>
            <person name="Kaster A.-K."/>
            <person name="Ovreas L."/>
            <person name="Rohde M."/>
            <person name="Galperin M.Y."/>
            <person name="Jogler C."/>
        </authorList>
    </citation>
    <scope>NUCLEOTIDE SEQUENCE [LARGE SCALE GENOMIC DNA]</scope>
    <source>
        <strain evidence="13 14">LF1</strain>
    </source>
</reference>
<feature type="domain" description="Helicase ATP-binding" evidence="10">
    <location>
        <begin position="68"/>
        <end position="249"/>
    </location>
</feature>
<keyword evidence="6" id="KW-0653">Protein transport</keyword>
<dbReference type="PRINTS" id="PR00906">
    <property type="entry name" value="SECA"/>
</dbReference>
<keyword evidence="7" id="KW-1278">Translocase</keyword>
<evidence type="ECO:0000259" key="12">
    <source>
        <dbReference type="PROSITE" id="PS51196"/>
    </source>
</evidence>
<dbReference type="InterPro" id="IPR027417">
    <property type="entry name" value="P-loop_NTPase"/>
</dbReference>
<evidence type="ECO:0000256" key="8">
    <source>
        <dbReference type="ARBA" id="ARBA00023010"/>
    </source>
</evidence>
<name>A0A5B1C9Y5_9BACT</name>
<keyword evidence="9" id="KW-0472">Membrane</keyword>
<dbReference type="InterPro" id="IPR036670">
    <property type="entry name" value="SecA_X-link_sf"/>
</dbReference>
<feature type="domain" description="Helicase C-terminal" evidence="11">
    <location>
        <begin position="413"/>
        <end position="587"/>
    </location>
</feature>
<dbReference type="GO" id="GO:0005524">
    <property type="term" value="F:ATP binding"/>
    <property type="evidence" value="ECO:0007669"/>
    <property type="project" value="UniProtKB-KW"/>
</dbReference>
<evidence type="ECO:0000313" key="13">
    <source>
        <dbReference type="EMBL" id="KAA1257937.1"/>
    </source>
</evidence>
<keyword evidence="4" id="KW-0547">Nucleotide-binding</keyword>
<dbReference type="InterPro" id="IPR014018">
    <property type="entry name" value="SecA_motor_DEAD"/>
</dbReference>
<dbReference type="GO" id="GO:0031522">
    <property type="term" value="C:cell envelope Sec protein transport complex"/>
    <property type="evidence" value="ECO:0007669"/>
    <property type="project" value="TreeGrafter"/>
</dbReference>